<accession>A0A1E7EIK7</accession>
<proteinExistence type="predicted"/>
<name>A0A1E7EIK7_9STRA</name>
<feature type="non-terminal residue" evidence="2">
    <location>
        <position position="153"/>
    </location>
</feature>
<dbReference type="KEGG" id="fcy:FRACYDRAFT_258522"/>
<feature type="compositionally biased region" description="Low complexity" evidence="1">
    <location>
        <begin position="32"/>
        <end position="45"/>
    </location>
</feature>
<feature type="compositionally biased region" description="Pro residues" evidence="1">
    <location>
        <begin position="21"/>
        <end position="31"/>
    </location>
</feature>
<keyword evidence="3" id="KW-1185">Reference proteome</keyword>
<evidence type="ECO:0000256" key="1">
    <source>
        <dbReference type="SAM" id="MobiDB-lite"/>
    </source>
</evidence>
<reference evidence="2 3" key="1">
    <citation type="submission" date="2016-09" db="EMBL/GenBank/DDBJ databases">
        <title>Extensive genetic diversity and differential bi-allelic expression allows diatom success in the polar Southern Ocean.</title>
        <authorList>
            <consortium name="DOE Joint Genome Institute"/>
            <person name="Mock T."/>
            <person name="Otillar R.P."/>
            <person name="Strauss J."/>
            <person name="Dupont C."/>
            <person name="Frickenhaus S."/>
            <person name="Maumus F."/>
            <person name="Mcmullan M."/>
            <person name="Sanges R."/>
            <person name="Schmutz J."/>
            <person name="Toseland A."/>
            <person name="Valas R."/>
            <person name="Veluchamy A."/>
            <person name="Ward B.J."/>
            <person name="Allen A."/>
            <person name="Barry K."/>
            <person name="Falciatore A."/>
            <person name="Ferrante M."/>
            <person name="Fortunato A.E."/>
            <person name="Gloeckner G."/>
            <person name="Gruber A."/>
            <person name="Hipkin R."/>
            <person name="Janech M."/>
            <person name="Kroth P."/>
            <person name="Leese F."/>
            <person name="Lindquist E."/>
            <person name="Lyon B.R."/>
            <person name="Martin J."/>
            <person name="Mayer C."/>
            <person name="Parker M."/>
            <person name="Quesneville H."/>
            <person name="Raymond J."/>
            <person name="Uhlig C."/>
            <person name="Valentin K.U."/>
            <person name="Worden A.Z."/>
            <person name="Armbrust E.V."/>
            <person name="Bowler C."/>
            <person name="Green B."/>
            <person name="Moulton V."/>
            <person name="Van Oosterhout C."/>
            <person name="Grigoriev I."/>
        </authorList>
    </citation>
    <scope>NUCLEOTIDE SEQUENCE [LARGE SCALE GENOMIC DNA]</scope>
    <source>
        <strain evidence="2 3">CCMP1102</strain>
    </source>
</reference>
<evidence type="ECO:0000313" key="2">
    <source>
        <dbReference type="EMBL" id="OEU05724.1"/>
    </source>
</evidence>
<dbReference type="Proteomes" id="UP000095751">
    <property type="component" value="Unassembled WGS sequence"/>
</dbReference>
<dbReference type="EMBL" id="KV784504">
    <property type="protein sequence ID" value="OEU05724.1"/>
    <property type="molecule type" value="Genomic_DNA"/>
</dbReference>
<feature type="region of interest" description="Disordered" evidence="1">
    <location>
        <begin position="1"/>
        <end position="55"/>
    </location>
</feature>
<dbReference type="AlphaFoldDB" id="A0A1E7EIK7"/>
<dbReference type="InParanoid" id="A0A1E7EIK7"/>
<evidence type="ECO:0000313" key="3">
    <source>
        <dbReference type="Proteomes" id="UP000095751"/>
    </source>
</evidence>
<protein>
    <submittedName>
        <fullName evidence="2">Uncharacterized protein</fullName>
    </submittedName>
</protein>
<gene>
    <name evidence="2" type="ORF">FRACYDRAFT_258522</name>
</gene>
<sequence>MENRNPNTYRYFPPNHRQQSFPPPYIPPYFPPIQQQQQQQQQPPQAQGPYSTATNSHRTNVWKIMVESMKWTASSIPGPLYDYIEKEGSNKKKGWLREMAGISTSRKGNKETMVYYDLLLRCAPEKALRIKINLHFYHAFDMNAESLRYARNN</sequence>
<organism evidence="2 3">
    <name type="scientific">Fragilariopsis cylindrus CCMP1102</name>
    <dbReference type="NCBI Taxonomy" id="635003"/>
    <lineage>
        <taxon>Eukaryota</taxon>
        <taxon>Sar</taxon>
        <taxon>Stramenopiles</taxon>
        <taxon>Ochrophyta</taxon>
        <taxon>Bacillariophyta</taxon>
        <taxon>Bacillariophyceae</taxon>
        <taxon>Bacillariophycidae</taxon>
        <taxon>Bacillariales</taxon>
        <taxon>Bacillariaceae</taxon>
        <taxon>Fragilariopsis</taxon>
    </lineage>
</organism>